<dbReference type="GO" id="GO:0030198">
    <property type="term" value="P:extracellular matrix organization"/>
    <property type="evidence" value="ECO:0007669"/>
    <property type="project" value="InterPro"/>
</dbReference>
<dbReference type="PANTHER" id="PTHR13723">
    <property type="entry name" value="ADAMTS A DISINTEGRIN AND METALLOPROTEASE WITH THROMBOSPONDIN MOTIFS PROTEASE"/>
    <property type="match status" value="1"/>
</dbReference>
<organism evidence="5 6">
    <name type="scientific">Adineta steineri</name>
    <dbReference type="NCBI Taxonomy" id="433720"/>
    <lineage>
        <taxon>Eukaryota</taxon>
        <taxon>Metazoa</taxon>
        <taxon>Spiralia</taxon>
        <taxon>Gnathifera</taxon>
        <taxon>Rotifera</taxon>
        <taxon>Eurotatoria</taxon>
        <taxon>Bdelloidea</taxon>
        <taxon>Adinetida</taxon>
        <taxon>Adinetidae</taxon>
        <taxon>Adineta</taxon>
    </lineage>
</organism>
<dbReference type="Pfam" id="PF05986">
    <property type="entry name" value="ADAMTS_spacer1"/>
    <property type="match status" value="1"/>
</dbReference>
<dbReference type="Pfam" id="PF19236">
    <property type="entry name" value="ADAMTS_CR_3"/>
    <property type="match status" value="1"/>
</dbReference>
<proteinExistence type="predicted"/>
<evidence type="ECO:0000313" key="5">
    <source>
        <dbReference type="EMBL" id="CAF4457862.1"/>
    </source>
</evidence>
<dbReference type="PRINTS" id="PR01857">
    <property type="entry name" value="ADAMTSFAMILY"/>
</dbReference>
<feature type="domain" description="ADAMTS/ADAMTS-like Spacer 1" evidence="3">
    <location>
        <begin position="65"/>
        <end position="125"/>
    </location>
</feature>
<dbReference type="InterPro" id="IPR013273">
    <property type="entry name" value="ADAMTS/ADAMTS-like"/>
</dbReference>
<dbReference type="Gene3D" id="2.60.120.830">
    <property type="match status" value="1"/>
</dbReference>
<evidence type="ECO:0000259" key="3">
    <source>
        <dbReference type="Pfam" id="PF05986"/>
    </source>
</evidence>
<keyword evidence="2" id="KW-0964">Secreted</keyword>
<evidence type="ECO:0000256" key="2">
    <source>
        <dbReference type="ARBA" id="ARBA00022525"/>
    </source>
</evidence>
<evidence type="ECO:0000259" key="4">
    <source>
        <dbReference type="Pfam" id="PF19236"/>
    </source>
</evidence>
<feature type="non-terminal residue" evidence="5">
    <location>
        <position position="1"/>
    </location>
</feature>
<comment type="caution">
    <text evidence="5">The sequence shown here is derived from an EMBL/GenBank/DDBJ whole genome shotgun (WGS) entry which is preliminary data.</text>
</comment>
<feature type="non-terminal residue" evidence="5">
    <location>
        <position position="126"/>
    </location>
</feature>
<dbReference type="GO" id="GO:0031012">
    <property type="term" value="C:extracellular matrix"/>
    <property type="evidence" value="ECO:0007669"/>
    <property type="project" value="TreeGrafter"/>
</dbReference>
<reference evidence="5" key="1">
    <citation type="submission" date="2021-02" db="EMBL/GenBank/DDBJ databases">
        <authorList>
            <person name="Nowell W R."/>
        </authorList>
    </citation>
    <scope>NUCLEOTIDE SEQUENCE</scope>
</reference>
<feature type="domain" description="ADAMTS/ADAMTS-like cysteine-rich" evidence="4">
    <location>
        <begin position="9"/>
        <end position="51"/>
    </location>
</feature>
<dbReference type="EMBL" id="CAJOAY010036535">
    <property type="protein sequence ID" value="CAF4457862.1"/>
    <property type="molecule type" value="Genomic_DNA"/>
</dbReference>
<gene>
    <name evidence="5" type="ORF">OKA104_LOCUS54521</name>
</gene>
<accession>A0A820STL1</accession>
<evidence type="ECO:0000313" key="6">
    <source>
        <dbReference type="Proteomes" id="UP000663881"/>
    </source>
</evidence>
<comment type="subcellular location">
    <subcellularLocation>
        <location evidence="1">Secreted</location>
    </subcellularLocation>
</comment>
<dbReference type="InterPro" id="IPR045371">
    <property type="entry name" value="ADAMTS_CR_3"/>
</dbReference>
<dbReference type="PANTHER" id="PTHR13723:SF281">
    <property type="entry name" value="PAPILIN"/>
    <property type="match status" value="1"/>
</dbReference>
<dbReference type="InterPro" id="IPR010294">
    <property type="entry name" value="ADAMTS_spacer1"/>
</dbReference>
<dbReference type="InterPro" id="IPR050439">
    <property type="entry name" value="ADAMTS_ADAMTS-like"/>
</dbReference>
<dbReference type="GO" id="GO:0004222">
    <property type="term" value="F:metalloendopeptidase activity"/>
    <property type="evidence" value="ECO:0007669"/>
    <property type="project" value="TreeGrafter"/>
</dbReference>
<protein>
    <submittedName>
        <fullName evidence="5">Uncharacterized protein</fullName>
    </submittedName>
</protein>
<sequence>RVEDGTLCGREDETRDICINGVCMPIGCDYKYGSNATEDVCGVCNGQNRTCKLIHDEKTISDIGIIHLVDIPVNTTRISVTQISSNIDRYYLAVRYTNGTYILNGLYSLQLYNIQIRISSAKLVYS</sequence>
<dbReference type="AlphaFoldDB" id="A0A820STL1"/>
<dbReference type="GO" id="GO:0005576">
    <property type="term" value="C:extracellular region"/>
    <property type="evidence" value="ECO:0007669"/>
    <property type="project" value="UniProtKB-SubCell"/>
</dbReference>
<dbReference type="Proteomes" id="UP000663881">
    <property type="component" value="Unassembled WGS sequence"/>
</dbReference>
<evidence type="ECO:0000256" key="1">
    <source>
        <dbReference type="ARBA" id="ARBA00004613"/>
    </source>
</evidence>
<name>A0A820STL1_9BILA</name>
<dbReference type="GO" id="GO:0006508">
    <property type="term" value="P:proteolysis"/>
    <property type="evidence" value="ECO:0007669"/>
    <property type="project" value="TreeGrafter"/>
</dbReference>